<organism evidence="1 2">
    <name type="scientific">Ramlibacter terrae</name>
    <dbReference type="NCBI Taxonomy" id="2732511"/>
    <lineage>
        <taxon>Bacteria</taxon>
        <taxon>Pseudomonadati</taxon>
        <taxon>Pseudomonadota</taxon>
        <taxon>Betaproteobacteria</taxon>
        <taxon>Burkholderiales</taxon>
        <taxon>Comamonadaceae</taxon>
        <taxon>Ramlibacter</taxon>
    </lineage>
</organism>
<keyword evidence="2" id="KW-1185">Reference proteome</keyword>
<accession>A0ABX6P3L8</accession>
<gene>
    <name evidence="1" type="ORF">HK414_08170</name>
</gene>
<reference evidence="1 2" key="1">
    <citation type="submission" date="2020-05" db="EMBL/GenBank/DDBJ databases">
        <title>Ramlibacter rhizophilus sp. nov., isolated from rhizosphere soil of national flower Mugunghwa from South Korea.</title>
        <authorList>
            <person name="Zheng-Fei Y."/>
            <person name="Huan T."/>
        </authorList>
    </citation>
    <scope>NUCLEOTIDE SEQUENCE [LARGE SCALE GENOMIC DNA]</scope>
    <source>
        <strain evidence="1 2">H242</strain>
    </source>
</reference>
<sequence length="61" mass="5800">MVAGASFAGAAGWIAGQSLAISAAAAATVAVALLVRRLARRSVPGASCRVPTAADAGCGCK</sequence>
<evidence type="ECO:0008006" key="3">
    <source>
        <dbReference type="Google" id="ProtNLM"/>
    </source>
</evidence>
<name>A0ABX6P3L8_9BURK</name>
<dbReference type="Proteomes" id="UP000500826">
    <property type="component" value="Chromosome"/>
</dbReference>
<dbReference type="EMBL" id="CP053418">
    <property type="protein sequence ID" value="QJW83948.1"/>
    <property type="molecule type" value="Genomic_DNA"/>
</dbReference>
<evidence type="ECO:0000313" key="1">
    <source>
        <dbReference type="EMBL" id="QJW83948.1"/>
    </source>
</evidence>
<evidence type="ECO:0000313" key="2">
    <source>
        <dbReference type="Proteomes" id="UP000500826"/>
    </source>
</evidence>
<proteinExistence type="predicted"/>
<protein>
    <recommendedName>
        <fullName evidence="3">MFS transporter</fullName>
    </recommendedName>
</protein>